<evidence type="ECO:0000313" key="4">
    <source>
        <dbReference type="Proteomes" id="UP001209570"/>
    </source>
</evidence>
<comment type="caution">
    <text evidence="3">The sequence shown here is derived from an EMBL/GenBank/DDBJ whole genome shotgun (WGS) entry which is preliminary data.</text>
</comment>
<evidence type="ECO:0000256" key="1">
    <source>
        <dbReference type="SAM" id="MobiDB-lite"/>
    </source>
</evidence>
<dbReference type="AlphaFoldDB" id="A0AAD5LV36"/>
<keyword evidence="2" id="KW-0472">Membrane</keyword>
<gene>
    <name evidence="3" type="ORF">P43SY_010280</name>
</gene>
<feature type="region of interest" description="Disordered" evidence="1">
    <location>
        <begin position="571"/>
        <end position="590"/>
    </location>
</feature>
<dbReference type="EMBL" id="JAKCXM010000412">
    <property type="protein sequence ID" value="KAJ0394412.1"/>
    <property type="molecule type" value="Genomic_DNA"/>
</dbReference>
<accession>A0AAD5LV36</accession>
<proteinExistence type="predicted"/>
<evidence type="ECO:0000313" key="3">
    <source>
        <dbReference type="EMBL" id="KAJ0394412.1"/>
    </source>
</evidence>
<dbReference type="Proteomes" id="UP001209570">
    <property type="component" value="Unassembled WGS sequence"/>
</dbReference>
<reference evidence="3" key="1">
    <citation type="submission" date="2021-12" db="EMBL/GenBank/DDBJ databases">
        <title>Prjna785345.</title>
        <authorList>
            <person name="Rujirawat T."/>
            <person name="Krajaejun T."/>
        </authorList>
    </citation>
    <scope>NUCLEOTIDE SEQUENCE</scope>
    <source>
        <strain evidence="3">Pi057C3</strain>
    </source>
</reference>
<sequence length="872" mass="95372">MYVPASAPVYRHDGKTTYCYYSGVKISSELPARDSKDVLVADSGSRCPVRLTVDVPARFTKGSPIAVKYAAVLDDERKNPNFEFPRTIARAPVPEPLRATSNGGPNATGVTGDQLFDVPRANIVICDYGKCDAFTSQATADGNYFASSNNPQNFESRLVSFDSKEVVLPKEGKYTGFAHIAVNIGGNSRADFVTFFPVQVGEPVGSAPKGGLKADSRTTYCWTARNVSPFEAQIKDSQITVRTDANCPASMKAVVSKKSVVINEEVTVDWSMQLESATRDPMTLLAEVSSNDAVVDPATGIYSVVPVSVLSACEQSAQDAKCSSYAGDDSKTFDIQSFKNYNLTGGVVSYSVNHKFSQPGSYLLISRVAMQTTDGDRIDMAVYSTLDVTIPKTVDGMLFVYIGVGIGAFILLLGLFYCYMRKRRARRRMKEIPFRTPMPPPMMPDRSSQFTATSSAFMQNRTPDLRPYGAAFPHAYPSDDVPFYAPRNVPNDSFSLDPYSRNSFNDIDPHDGMDETIRPTDISKFSFQTGYDDDSDWEYDTQKLRADGRFREFGHADRGTFDMHPEDGAMPIMEESDRHTGGPSRSTNSSGWRLEERIHFFVAQATATHSAAMAMALASDCHALPPSALPVLHRAAGCAVVALLLALLDAHWHVLVASAAMEEARALATTALVLALGLRATTATLHRSPGAQEEHALLWQTARSLVLAALAGGDVAAGPQAVSGYAELLANLKRYALAYVVLTTSCASTAEIDVQAALQDLLDTHENRALLNVVAADDKAAPLQMARGELRASLVELWLRRAVTRAFQRNVLSPHHAMELNRLVSSLPQQHARNSARSLTHPLERPLRRHTKHIVYAFLALYCIWKLTYSKP</sequence>
<organism evidence="3 4">
    <name type="scientific">Pythium insidiosum</name>
    <name type="common">Pythiosis disease agent</name>
    <dbReference type="NCBI Taxonomy" id="114742"/>
    <lineage>
        <taxon>Eukaryota</taxon>
        <taxon>Sar</taxon>
        <taxon>Stramenopiles</taxon>
        <taxon>Oomycota</taxon>
        <taxon>Peronosporomycetes</taxon>
        <taxon>Pythiales</taxon>
        <taxon>Pythiaceae</taxon>
        <taxon>Pythium</taxon>
    </lineage>
</organism>
<feature type="transmembrane region" description="Helical" evidence="2">
    <location>
        <begin position="398"/>
        <end position="420"/>
    </location>
</feature>
<keyword evidence="2" id="KW-0812">Transmembrane</keyword>
<keyword evidence="2" id="KW-1133">Transmembrane helix</keyword>
<evidence type="ECO:0000256" key="2">
    <source>
        <dbReference type="SAM" id="Phobius"/>
    </source>
</evidence>
<name>A0AAD5LV36_PYTIN</name>
<keyword evidence="4" id="KW-1185">Reference proteome</keyword>
<protein>
    <submittedName>
        <fullName evidence="3">Uncharacterized protein</fullName>
    </submittedName>
</protein>